<protein>
    <submittedName>
        <fullName evidence="1">Uncharacterized protein</fullName>
    </submittedName>
</protein>
<dbReference type="STRING" id="270351.Maq22A_c11180"/>
<evidence type="ECO:0000313" key="1">
    <source>
        <dbReference type="EMBL" id="BAQ45498.1"/>
    </source>
</evidence>
<organism evidence="1 2">
    <name type="scientific">Methylobacterium aquaticum</name>
    <dbReference type="NCBI Taxonomy" id="270351"/>
    <lineage>
        <taxon>Bacteria</taxon>
        <taxon>Pseudomonadati</taxon>
        <taxon>Pseudomonadota</taxon>
        <taxon>Alphaproteobacteria</taxon>
        <taxon>Hyphomicrobiales</taxon>
        <taxon>Methylobacteriaceae</taxon>
        <taxon>Methylobacterium</taxon>
    </lineage>
</organism>
<dbReference type="AlphaFoldDB" id="A0A0C6FAL7"/>
<accession>A0A0C6FAL7</accession>
<dbReference type="Proteomes" id="UP000061432">
    <property type="component" value="Chromosome"/>
</dbReference>
<sequence>MPDQVKRYGIRKEGIVGLKRIRGLAGYWDGMSICVRGQKETPGSEHWVAHQVDKEIEKLGNNHPDTPSFPKGTSPIREIRRVSEKQMIVARSKCAEQIKSGFDEELGNANPNMLGRTYGDSRLPPSPYTVSAFSSQYPTVH</sequence>
<evidence type="ECO:0000313" key="2">
    <source>
        <dbReference type="Proteomes" id="UP000061432"/>
    </source>
</evidence>
<reference evidence="1 2" key="1">
    <citation type="journal article" date="2015" name="Genome Announc.">
        <title>Complete Genome Sequence of Methylobacterium aquaticum Strain 22A, Isolated from Racomitrium japonicum Moss.</title>
        <authorList>
            <person name="Tani A."/>
            <person name="Ogura Y."/>
            <person name="Hayashi T."/>
            <person name="Kimbara K."/>
        </authorList>
    </citation>
    <scope>NUCLEOTIDE SEQUENCE [LARGE SCALE GENOMIC DNA]</scope>
    <source>
        <strain evidence="1 2">MA-22A</strain>
    </source>
</reference>
<name>A0A0C6FAL7_9HYPH</name>
<dbReference type="KEGG" id="maqu:Maq22A_c11180"/>
<gene>
    <name evidence="1" type="ORF">Maq22A_c11180</name>
</gene>
<dbReference type="EMBL" id="AP014704">
    <property type="protein sequence ID" value="BAQ45498.1"/>
    <property type="molecule type" value="Genomic_DNA"/>
</dbReference>
<reference evidence="2" key="2">
    <citation type="submission" date="2015-01" db="EMBL/GenBank/DDBJ databases">
        <title>Complete genome sequence of Methylobacterium aquaticum strain 22A.</title>
        <authorList>
            <person name="Tani A."/>
            <person name="Ogura Y."/>
            <person name="Hayashi T."/>
        </authorList>
    </citation>
    <scope>NUCLEOTIDE SEQUENCE [LARGE SCALE GENOMIC DNA]</scope>
    <source>
        <strain evidence="2">MA-22A</strain>
    </source>
</reference>
<proteinExistence type="predicted"/>
<dbReference type="PATRIC" id="fig|270351.10.peg.2154"/>